<accession>A0A3B0P0E3</accession>
<dbReference type="Proteomes" id="UP000259864">
    <property type="component" value="Chromosome 1"/>
</dbReference>
<gene>
    <name evidence="1" type="ORF">NCTC10135_00364</name>
</gene>
<dbReference type="KEGG" id="mala:NCTC10135_00364"/>
<proteinExistence type="predicted"/>
<feature type="non-terminal residue" evidence="1">
    <location>
        <position position="40"/>
    </location>
</feature>
<sequence length="40" mass="4528">MANLPVGDPFAPRNDYALEIDFIKEPPLIPITETHYAATW</sequence>
<name>A0A3B0P0E3_9BACT</name>
<evidence type="ECO:0000313" key="1">
    <source>
        <dbReference type="EMBL" id="SYV89860.1"/>
    </source>
</evidence>
<reference evidence="2" key="1">
    <citation type="submission" date="2018-06" db="EMBL/GenBank/DDBJ databases">
        <authorList>
            <consortium name="Pathogen Informatics"/>
        </authorList>
    </citation>
    <scope>NUCLEOTIDE SEQUENCE [LARGE SCALE GENOMIC DNA]</scope>
    <source>
        <strain evidence="2">NCTC10135</strain>
    </source>
</reference>
<organism evidence="1 2">
    <name type="scientific">Metamycoplasma alkalescens</name>
    <dbReference type="NCBI Taxonomy" id="45363"/>
    <lineage>
        <taxon>Bacteria</taxon>
        <taxon>Bacillati</taxon>
        <taxon>Mycoplasmatota</taxon>
        <taxon>Mycoplasmoidales</taxon>
        <taxon>Metamycoplasmataceae</taxon>
        <taxon>Metamycoplasma</taxon>
    </lineage>
</organism>
<dbReference type="AlphaFoldDB" id="A0A3B0P0E3"/>
<evidence type="ECO:0000313" key="2">
    <source>
        <dbReference type="Proteomes" id="UP000259864"/>
    </source>
</evidence>
<dbReference type="EMBL" id="LS991949">
    <property type="protein sequence ID" value="SYV89860.1"/>
    <property type="molecule type" value="Genomic_DNA"/>
</dbReference>
<protein>
    <submittedName>
        <fullName evidence="1">Uncharacterized protein</fullName>
    </submittedName>
</protein>